<organism evidence="2 3">
    <name type="scientific">Enterobacillus tribolii</name>
    <dbReference type="NCBI Taxonomy" id="1487935"/>
    <lineage>
        <taxon>Bacteria</taxon>
        <taxon>Pseudomonadati</taxon>
        <taxon>Pseudomonadota</taxon>
        <taxon>Gammaproteobacteria</taxon>
        <taxon>Enterobacterales</taxon>
        <taxon>Hafniaceae</taxon>
        <taxon>Enterobacillus</taxon>
    </lineage>
</organism>
<dbReference type="InterPro" id="IPR003673">
    <property type="entry name" value="CoA-Trfase_fam_III"/>
</dbReference>
<dbReference type="NCBIfam" id="NF002914">
    <property type="entry name" value="PRK03525.1"/>
    <property type="match status" value="1"/>
</dbReference>
<evidence type="ECO:0000313" key="3">
    <source>
        <dbReference type="Proteomes" id="UP000254848"/>
    </source>
</evidence>
<dbReference type="InterPro" id="IPR023606">
    <property type="entry name" value="CoA-Trfase_III_dom_1_sf"/>
</dbReference>
<keyword evidence="3" id="KW-1185">Reference proteome</keyword>
<name>A0A370R3F5_9GAMM</name>
<dbReference type="Pfam" id="PF02515">
    <property type="entry name" value="CoA_transf_3"/>
    <property type="match status" value="1"/>
</dbReference>
<dbReference type="Gene3D" id="3.30.1540.10">
    <property type="entry name" value="formyl-coa transferase, domain 3"/>
    <property type="match status" value="1"/>
</dbReference>
<sequence>MSKKLHTPSFGILEGVRVVFSGIEVAGPFGPQMMAEWGAEVIWIENVAYDDTLRVQKNYCELDRRNQHSLSMNIFADEGREAFLKLMETTDILIESSKGPAFARRGITDELLWQRNKSLVIVHVSGYGQYGVDEYINLPSYDLIAQAFSGYLIQNGDRDQPIPAFPYTADYLAAFTVLSASLAALYRVQKTGEGESIDVAMYEVMLRIGQYYMMDYFNGGTLYPRSTKGKDPTQVGCGVYRCSDGFIGIELVGGKQVKSMLEELGMGHLLGTPDYPEGIPGIRADSPAAEELEAKLDAFFAAKTIAEAESVLAKFTIAAGKVMTIPELENHPQYLARENFIEWQAESGKTLKGPNVMPKFSRHPGKVWRAMPARGKDTADILSDLGYSPQEINMMREKGIIRISE</sequence>
<dbReference type="InterPro" id="IPR050509">
    <property type="entry name" value="CoA-transferase_III"/>
</dbReference>
<dbReference type="InterPro" id="IPR044855">
    <property type="entry name" value="CoA-Trfase_III_dom3_sf"/>
</dbReference>
<dbReference type="Gene3D" id="3.40.50.10540">
    <property type="entry name" value="Crotonobetainyl-coa:carnitine coa-transferase, domain 1"/>
    <property type="match status" value="1"/>
</dbReference>
<dbReference type="AlphaFoldDB" id="A0A370R3F5"/>
<dbReference type="EMBL" id="QRAP01000001">
    <property type="protein sequence ID" value="RDK96585.1"/>
    <property type="molecule type" value="Genomic_DNA"/>
</dbReference>
<dbReference type="RefSeq" id="WP_115456370.1">
    <property type="nucleotide sequence ID" value="NZ_QRAP01000001.1"/>
</dbReference>
<evidence type="ECO:0000256" key="1">
    <source>
        <dbReference type="ARBA" id="ARBA00022679"/>
    </source>
</evidence>
<dbReference type="OrthoDB" id="9058532at2"/>
<comment type="caution">
    <text evidence="2">The sequence shown here is derived from an EMBL/GenBank/DDBJ whole genome shotgun (WGS) entry which is preliminary data.</text>
</comment>
<keyword evidence="1 2" id="KW-0808">Transferase</keyword>
<dbReference type="GO" id="GO:0016740">
    <property type="term" value="F:transferase activity"/>
    <property type="evidence" value="ECO:0007669"/>
    <property type="project" value="UniProtKB-KW"/>
</dbReference>
<accession>A0A370R3F5</accession>
<gene>
    <name evidence="2" type="ORF">C8D90_10113</name>
</gene>
<dbReference type="PANTHER" id="PTHR48228:SF6">
    <property type="entry name" value="L-CARNITINE COA-TRANSFERASE"/>
    <property type="match status" value="1"/>
</dbReference>
<dbReference type="SUPFAM" id="SSF89796">
    <property type="entry name" value="CoA-transferase family III (CaiB/BaiF)"/>
    <property type="match status" value="1"/>
</dbReference>
<reference evidence="2 3" key="1">
    <citation type="submission" date="2018-07" db="EMBL/GenBank/DDBJ databases">
        <title>Genomic Encyclopedia of Type Strains, Phase IV (KMG-IV): sequencing the most valuable type-strain genomes for metagenomic binning, comparative biology and taxonomic classification.</title>
        <authorList>
            <person name="Goeker M."/>
        </authorList>
    </citation>
    <scope>NUCLEOTIDE SEQUENCE [LARGE SCALE GENOMIC DNA]</scope>
    <source>
        <strain evidence="2 3">DSM 103736</strain>
    </source>
</reference>
<protein>
    <submittedName>
        <fullName evidence="2">L-carnitine CoA-transferase</fullName>
    </submittedName>
</protein>
<evidence type="ECO:0000313" key="2">
    <source>
        <dbReference type="EMBL" id="RDK96585.1"/>
    </source>
</evidence>
<proteinExistence type="predicted"/>
<dbReference type="PANTHER" id="PTHR48228">
    <property type="entry name" value="SUCCINYL-COA--D-CITRAMALATE COA-TRANSFERASE"/>
    <property type="match status" value="1"/>
</dbReference>
<dbReference type="Proteomes" id="UP000254848">
    <property type="component" value="Unassembled WGS sequence"/>
</dbReference>